<organism evidence="3 4">
    <name type="scientific">Rhynchospora breviuscula</name>
    <dbReference type="NCBI Taxonomy" id="2022672"/>
    <lineage>
        <taxon>Eukaryota</taxon>
        <taxon>Viridiplantae</taxon>
        <taxon>Streptophyta</taxon>
        <taxon>Embryophyta</taxon>
        <taxon>Tracheophyta</taxon>
        <taxon>Spermatophyta</taxon>
        <taxon>Magnoliopsida</taxon>
        <taxon>Liliopsida</taxon>
        <taxon>Poales</taxon>
        <taxon>Cyperaceae</taxon>
        <taxon>Cyperoideae</taxon>
        <taxon>Rhynchosporeae</taxon>
        <taxon>Rhynchospora</taxon>
    </lineage>
</organism>
<dbReference type="Pfam" id="PF03478">
    <property type="entry name" value="Beta-prop_KIB1-4"/>
    <property type="match status" value="1"/>
</dbReference>
<dbReference type="InterPro" id="IPR050942">
    <property type="entry name" value="F-box_BR-signaling"/>
</dbReference>
<evidence type="ECO:0000313" key="3">
    <source>
        <dbReference type="EMBL" id="KAJ1691134.1"/>
    </source>
</evidence>
<dbReference type="InterPro" id="IPR036047">
    <property type="entry name" value="F-box-like_dom_sf"/>
</dbReference>
<accession>A0A9Q0CC05</accession>
<evidence type="ECO:0000313" key="4">
    <source>
        <dbReference type="Proteomes" id="UP001151287"/>
    </source>
</evidence>
<dbReference type="CDD" id="cd09917">
    <property type="entry name" value="F-box_SF"/>
    <property type="match status" value="1"/>
</dbReference>
<name>A0A9Q0CC05_9POAL</name>
<dbReference type="Proteomes" id="UP001151287">
    <property type="component" value="Unassembled WGS sequence"/>
</dbReference>
<evidence type="ECO:0000259" key="1">
    <source>
        <dbReference type="Pfam" id="PF00646"/>
    </source>
</evidence>
<sequence length="392" mass="45642">MAAWSDLTNDVLEHITSFLAFPDHYRFGAVCKNWRSVSKRRRYPPAPQLPWLVLEEEKETRKRKFYSLSDAKHYFIEIPELHGRYICGSSHGWLFAIDIKINGILVNPFTRESYELPPFPAFSDDTDVTTLVDKLPSDYTEGPRNGTFEEMRIKIVFKAILSHDPKEKSDFTAMIMFGCMRTPAFWRPGDLCWTVVDGPECSMQDIVYFKGNFYVLSPSNVVYVMDFESEPKLIEVIGPQLDIERCPFERYLIDFNGNLLLIKRFCEYEYDDDDDDDEEEEEEEEELIVTVGFDVMEPNLEENILFERSNIGDFALFLGRNCSIYVNSSHFLKCKRNGIYFTHTTYSFSAEKFGCHDLGVFDMTNMTVSKFYPVEVFPPLVGSPVWFTPNPW</sequence>
<dbReference type="PANTHER" id="PTHR44259:SF113">
    <property type="entry name" value="OS06G0659700 PROTEIN"/>
    <property type="match status" value="1"/>
</dbReference>
<dbReference type="PANTHER" id="PTHR44259">
    <property type="entry name" value="OS07G0183000 PROTEIN-RELATED"/>
    <property type="match status" value="1"/>
</dbReference>
<dbReference type="SUPFAM" id="SSF81383">
    <property type="entry name" value="F-box domain"/>
    <property type="match status" value="1"/>
</dbReference>
<dbReference type="InterPro" id="IPR001810">
    <property type="entry name" value="F-box_dom"/>
</dbReference>
<proteinExistence type="predicted"/>
<dbReference type="AlphaFoldDB" id="A0A9Q0CC05"/>
<dbReference type="InterPro" id="IPR005174">
    <property type="entry name" value="KIB1-4_b-propeller"/>
</dbReference>
<gene>
    <name evidence="3" type="ORF">LUZ63_015289</name>
</gene>
<protein>
    <recommendedName>
        <fullName evidence="5">F-box domain-containing protein</fullName>
    </recommendedName>
</protein>
<feature type="domain" description="KIB1-4 beta-propeller" evidence="2">
    <location>
        <begin position="65"/>
        <end position="362"/>
    </location>
</feature>
<feature type="domain" description="F-box" evidence="1">
    <location>
        <begin position="4"/>
        <end position="41"/>
    </location>
</feature>
<dbReference type="OrthoDB" id="1937564at2759"/>
<dbReference type="EMBL" id="JAMQYH010000004">
    <property type="protein sequence ID" value="KAJ1691134.1"/>
    <property type="molecule type" value="Genomic_DNA"/>
</dbReference>
<dbReference type="Pfam" id="PF00646">
    <property type="entry name" value="F-box"/>
    <property type="match status" value="1"/>
</dbReference>
<evidence type="ECO:0008006" key="5">
    <source>
        <dbReference type="Google" id="ProtNLM"/>
    </source>
</evidence>
<reference evidence="3" key="1">
    <citation type="journal article" date="2022" name="Cell">
        <title>Repeat-based holocentromeres influence genome architecture and karyotype evolution.</title>
        <authorList>
            <person name="Hofstatter P.G."/>
            <person name="Thangavel G."/>
            <person name="Lux T."/>
            <person name="Neumann P."/>
            <person name="Vondrak T."/>
            <person name="Novak P."/>
            <person name="Zhang M."/>
            <person name="Costa L."/>
            <person name="Castellani M."/>
            <person name="Scott A."/>
            <person name="Toegelov H."/>
            <person name="Fuchs J."/>
            <person name="Mata-Sucre Y."/>
            <person name="Dias Y."/>
            <person name="Vanzela A.L.L."/>
            <person name="Huettel B."/>
            <person name="Almeida C.C.S."/>
            <person name="Simkova H."/>
            <person name="Souza G."/>
            <person name="Pedrosa-Harand A."/>
            <person name="Macas J."/>
            <person name="Mayer K.F.X."/>
            <person name="Houben A."/>
            <person name="Marques A."/>
        </authorList>
    </citation>
    <scope>NUCLEOTIDE SEQUENCE</scope>
    <source>
        <strain evidence="3">RhyBre1mFocal</strain>
    </source>
</reference>
<evidence type="ECO:0000259" key="2">
    <source>
        <dbReference type="Pfam" id="PF03478"/>
    </source>
</evidence>
<dbReference type="Gene3D" id="1.20.1280.50">
    <property type="match status" value="1"/>
</dbReference>
<keyword evidence="4" id="KW-1185">Reference proteome</keyword>
<comment type="caution">
    <text evidence="3">The sequence shown here is derived from an EMBL/GenBank/DDBJ whole genome shotgun (WGS) entry which is preliminary data.</text>
</comment>